<feature type="transmembrane region" description="Helical" evidence="2">
    <location>
        <begin position="26"/>
        <end position="43"/>
    </location>
</feature>
<evidence type="ECO:0000313" key="3">
    <source>
        <dbReference type="EMBL" id="MFC0546528.1"/>
    </source>
</evidence>
<dbReference type="RefSeq" id="WP_273936767.1">
    <property type="nucleotide sequence ID" value="NZ_CP097263.1"/>
</dbReference>
<reference evidence="3 4" key="1">
    <citation type="submission" date="2024-09" db="EMBL/GenBank/DDBJ databases">
        <authorList>
            <person name="Sun Q."/>
            <person name="Mori K."/>
        </authorList>
    </citation>
    <scope>NUCLEOTIDE SEQUENCE [LARGE SCALE GENOMIC DNA]</scope>
    <source>
        <strain evidence="3 4">TBRC 1432</strain>
    </source>
</reference>
<evidence type="ECO:0000256" key="2">
    <source>
        <dbReference type="SAM" id="Phobius"/>
    </source>
</evidence>
<feature type="transmembrane region" description="Helical" evidence="2">
    <location>
        <begin position="237"/>
        <end position="257"/>
    </location>
</feature>
<feature type="transmembrane region" description="Helical" evidence="2">
    <location>
        <begin position="441"/>
        <end position="461"/>
    </location>
</feature>
<evidence type="ECO:0008006" key="5">
    <source>
        <dbReference type="Google" id="ProtNLM"/>
    </source>
</evidence>
<feature type="transmembrane region" description="Helical" evidence="2">
    <location>
        <begin position="336"/>
        <end position="357"/>
    </location>
</feature>
<evidence type="ECO:0000313" key="4">
    <source>
        <dbReference type="Proteomes" id="UP001589810"/>
    </source>
</evidence>
<keyword evidence="2" id="KW-1133">Transmembrane helix</keyword>
<feature type="transmembrane region" description="Helical" evidence="2">
    <location>
        <begin position="113"/>
        <end position="136"/>
    </location>
</feature>
<feature type="region of interest" description="Disordered" evidence="1">
    <location>
        <begin position="726"/>
        <end position="748"/>
    </location>
</feature>
<feature type="transmembrane region" description="Helical" evidence="2">
    <location>
        <begin position="700"/>
        <end position="722"/>
    </location>
</feature>
<protein>
    <recommendedName>
        <fullName evidence="5">YfhO family protein</fullName>
    </recommendedName>
</protein>
<feature type="transmembrane region" description="Helical" evidence="2">
    <location>
        <begin position="392"/>
        <end position="409"/>
    </location>
</feature>
<keyword evidence="2" id="KW-0812">Transmembrane</keyword>
<evidence type="ECO:0000256" key="1">
    <source>
        <dbReference type="SAM" id="MobiDB-lite"/>
    </source>
</evidence>
<feature type="transmembrane region" description="Helical" evidence="2">
    <location>
        <begin position="307"/>
        <end position="324"/>
    </location>
</feature>
<feature type="transmembrane region" description="Helical" evidence="2">
    <location>
        <begin position="197"/>
        <end position="225"/>
    </location>
</feature>
<accession>A0ABV6N1S9</accession>
<proteinExistence type="predicted"/>
<keyword evidence="4" id="KW-1185">Reference proteome</keyword>
<feature type="transmembrane region" description="Helical" evidence="2">
    <location>
        <begin position="148"/>
        <end position="177"/>
    </location>
</feature>
<sequence length="748" mass="81043">MSIAEATAGDAGVEADQTSRWRRARLPLGVCVVVAGLALLPLIKNRIFYFWDDSAAVFVPSWRYMGTQLLSGHFPVLAHDLWMGGNISAEAQLSLWNPVMLLNDMVVASLPDLAVAATFVKIQFLVLLALGTYLLCREYGARPGASAAVAVLLPFAGFTLYFDAAAWAISMISFSFIPHLWWSARKSARGRLNPIVPVFFGFMAMSAGSPYGALGVVVVMTVVIAERLLLKHWSASLRLVLIGAAVALTGVVVYMPLVLAGDVTFRDNTHAHNFGYMVTALGDLLNLSSPTYLPHEQANQLDHLTVPYSYLGWFILPLAPWLRWSVLKENVRARSALLIFGGIYILATTGPTELWLFRWPMRLVDYPYLPVCVLVAIVLSQGLRTTFLSRRILGSALLIGVQTVLAWSATPEQKYRHLAIGLLIAALVAAVVFVARRNKRFVPTVLVFGTAITLFLELNWYPYNAAATAWNMPHNMEELHKRFDRYTGNTFTVASVGFQDPGANPDGAWKDMLAGSMYAAAGVKSVNSYTGIGFVKFMNALCLGQSGASCAESYKKLWEVQPEGVSLADLLRLETVVVRKGYATVGTPPPGWRVLSTDDQATVLRRIDPLPWPNGTVSWTDSGVTVTADQQQPLTGETLSYKGSGKIVLAGLAWPGMTASVNGVAVPVQIGTAGLMTLDLPSAPQGATLEVTFDEPGFSYGIPLLIVGLLLGLGHGGAYWYVRRRRGPSDEPTEPAADLPEPAGAGAR</sequence>
<comment type="caution">
    <text evidence="3">The sequence shown here is derived from an EMBL/GenBank/DDBJ whole genome shotgun (WGS) entry which is preliminary data.</text>
</comment>
<keyword evidence="2" id="KW-0472">Membrane</keyword>
<dbReference type="EMBL" id="JBHLUD010000013">
    <property type="protein sequence ID" value="MFC0546528.1"/>
    <property type="molecule type" value="Genomic_DNA"/>
</dbReference>
<feature type="transmembrane region" description="Helical" evidence="2">
    <location>
        <begin position="415"/>
        <end position="434"/>
    </location>
</feature>
<organism evidence="3 4">
    <name type="scientific">Kutzneria chonburiensis</name>
    <dbReference type="NCBI Taxonomy" id="1483604"/>
    <lineage>
        <taxon>Bacteria</taxon>
        <taxon>Bacillati</taxon>
        <taxon>Actinomycetota</taxon>
        <taxon>Actinomycetes</taxon>
        <taxon>Pseudonocardiales</taxon>
        <taxon>Pseudonocardiaceae</taxon>
        <taxon>Kutzneria</taxon>
    </lineage>
</organism>
<name>A0ABV6N1S9_9PSEU</name>
<dbReference type="Proteomes" id="UP001589810">
    <property type="component" value="Unassembled WGS sequence"/>
</dbReference>
<gene>
    <name evidence="3" type="ORF">ACFFH7_33790</name>
</gene>
<feature type="transmembrane region" description="Helical" evidence="2">
    <location>
        <begin position="363"/>
        <end position="380"/>
    </location>
</feature>